<accession>A0ABS2G7S0</accession>
<proteinExistence type="inferred from homology"/>
<sequence>MVLFQLASAPVLAGIFYLYIRDRYEKEPWRMVAAGTVYGWISAFLTYGAGTLLEGLLPHEETPFYTAFFSAALIEEGVKFLLMLGLILPNRQFNEPFDGIVYAVFLSLGFAWVENLVYVVHPVMGGYGTALSRAVLSVPGHGLFGVQMGYYLGRRKFGGGRWQRWAAFMVPFALHGAYDYFLLRPERFWDIPFWGLEVFLWILGLRRMRELLERSPFRPTG</sequence>
<dbReference type="InterPro" id="IPR026898">
    <property type="entry name" value="PrsW"/>
</dbReference>
<evidence type="ECO:0000256" key="1">
    <source>
        <dbReference type="ARBA" id="ARBA00004651"/>
    </source>
</evidence>
<organism evidence="11 12">
    <name type="scientific">Anaerotignum lactatifermentans</name>
    <dbReference type="NCBI Taxonomy" id="160404"/>
    <lineage>
        <taxon>Bacteria</taxon>
        <taxon>Bacillati</taxon>
        <taxon>Bacillota</taxon>
        <taxon>Clostridia</taxon>
        <taxon>Lachnospirales</taxon>
        <taxon>Anaerotignaceae</taxon>
        <taxon>Anaerotignum</taxon>
    </lineage>
</organism>
<evidence type="ECO:0000256" key="5">
    <source>
        <dbReference type="ARBA" id="ARBA00022670"/>
    </source>
</evidence>
<protein>
    <recommendedName>
        <fullName evidence="3">Protease PrsW</fullName>
    </recommendedName>
</protein>
<dbReference type="EMBL" id="JACSNV010000001">
    <property type="protein sequence ID" value="MBM6876608.1"/>
    <property type="molecule type" value="Genomic_DNA"/>
</dbReference>
<keyword evidence="11" id="KW-0482">Metalloprotease</keyword>
<feature type="transmembrane region" description="Helical" evidence="10">
    <location>
        <begin position="188"/>
        <end position="205"/>
    </location>
</feature>
<keyword evidence="7" id="KW-0378">Hydrolase</keyword>
<dbReference type="Pfam" id="PF13367">
    <property type="entry name" value="PrsW-protease"/>
    <property type="match status" value="1"/>
</dbReference>
<dbReference type="PANTHER" id="PTHR36844">
    <property type="entry name" value="PROTEASE PRSW"/>
    <property type="match status" value="1"/>
</dbReference>
<dbReference type="RefSeq" id="WP_205132478.1">
    <property type="nucleotide sequence ID" value="NZ_JACSNT010000001.1"/>
</dbReference>
<feature type="transmembrane region" description="Helical" evidence="10">
    <location>
        <begin position="130"/>
        <end position="153"/>
    </location>
</feature>
<comment type="caution">
    <text evidence="11">The sequence shown here is derived from an EMBL/GenBank/DDBJ whole genome shotgun (WGS) entry which is preliminary data.</text>
</comment>
<evidence type="ECO:0000256" key="9">
    <source>
        <dbReference type="ARBA" id="ARBA00023136"/>
    </source>
</evidence>
<dbReference type="PIRSF" id="PIRSF016933">
    <property type="entry name" value="PrsW"/>
    <property type="match status" value="1"/>
</dbReference>
<feature type="transmembrane region" description="Helical" evidence="10">
    <location>
        <begin position="65"/>
        <end position="88"/>
    </location>
</feature>
<evidence type="ECO:0000256" key="8">
    <source>
        <dbReference type="ARBA" id="ARBA00022989"/>
    </source>
</evidence>
<gene>
    <name evidence="11" type="ORF">H9X83_00330</name>
</gene>
<keyword evidence="9 10" id="KW-0472">Membrane</keyword>
<dbReference type="GO" id="GO:0008237">
    <property type="term" value="F:metallopeptidase activity"/>
    <property type="evidence" value="ECO:0007669"/>
    <property type="project" value="UniProtKB-KW"/>
</dbReference>
<evidence type="ECO:0000256" key="6">
    <source>
        <dbReference type="ARBA" id="ARBA00022692"/>
    </source>
</evidence>
<evidence type="ECO:0000256" key="10">
    <source>
        <dbReference type="SAM" id="Phobius"/>
    </source>
</evidence>
<evidence type="ECO:0000256" key="7">
    <source>
        <dbReference type="ARBA" id="ARBA00022801"/>
    </source>
</evidence>
<keyword evidence="5" id="KW-0645">Protease</keyword>
<dbReference type="Proteomes" id="UP000729290">
    <property type="component" value="Unassembled WGS sequence"/>
</dbReference>
<name>A0ABS2G7S0_9FIRM</name>
<keyword evidence="12" id="KW-1185">Reference proteome</keyword>
<reference evidence="11 12" key="1">
    <citation type="journal article" date="2021" name="Sci. Rep.">
        <title>The distribution of antibiotic resistance genes in chicken gut microbiota commensals.</title>
        <authorList>
            <person name="Juricova H."/>
            <person name="Matiasovicova J."/>
            <person name="Kubasova T."/>
            <person name="Cejkova D."/>
            <person name="Rychlik I."/>
        </authorList>
    </citation>
    <scope>NUCLEOTIDE SEQUENCE [LARGE SCALE GENOMIC DNA]</scope>
    <source>
        <strain evidence="11 12">An431b</strain>
    </source>
</reference>
<comment type="subcellular location">
    <subcellularLocation>
        <location evidence="1">Cell membrane</location>
        <topology evidence="1">Multi-pass membrane protein</topology>
    </subcellularLocation>
</comment>
<keyword evidence="8 10" id="KW-1133">Transmembrane helix</keyword>
<evidence type="ECO:0000313" key="11">
    <source>
        <dbReference type="EMBL" id="MBM6876608.1"/>
    </source>
</evidence>
<keyword evidence="6 10" id="KW-0812">Transmembrane</keyword>
<feature type="transmembrane region" description="Helical" evidence="10">
    <location>
        <begin position="32"/>
        <end position="53"/>
    </location>
</feature>
<dbReference type="InterPro" id="IPR023596">
    <property type="entry name" value="Peptidase_PrsW_arch/bac"/>
</dbReference>
<evidence type="ECO:0000256" key="3">
    <source>
        <dbReference type="ARBA" id="ARBA00018997"/>
    </source>
</evidence>
<evidence type="ECO:0000256" key="2">
    <source>
        <dbReference type="ARBA" id="ARBA00009165"/>
    </source>
</evidence>
<evidence type="ECO:0000313" key="12">
    <source>
        <dbReference type="Proteomes" id="UP000729290"/>
    </source>
</evidence>
<evidence type="ECO:0000256" key="4">
    <source>
        <dbReference type="ARBA" id="ARBA00022475"/>
    </source>
</evidence>
<dbReference type="PANTHER" id="PTHR36844:SF1">
    <property type="entry name" value="PROTEASE PRSW"/>
    <property type="match status" value="1"/>
</dbReference>
<comment type="similarity">
    <text evidence="2">Belongs to the protease PrsW family.</text>
</comment>
<keyword evidence="4" id="KW-1003">Cell membrane</keyword>
<feature type="transmembrane region" description="Helical" evidence="10">
    <location>
        <begin position="100"/>
        <end position="118"/>
    </location>
</feature>
<feature type="transmembrane region" description="Helical" evidence="10">
    <location>
        <begin position="165"/>
        <end position="182"/>
    </location>
</feature>
<feature type="transmembrane region" description="Helical" evidence="10">
    <location>
        <begin position="6"/>
        <end position="20"/>
    </location>
</feature>